<gene>
    <name evidence="1" type="ORF">AB447_203785</name>
    <name evidence="2" type="ORF">P8828_24315</name>
</gene>
<proteinExistence type="predicted"/>
<dbReference type="OrthoDB" id="184570at2"/>
<reference evidence="1 3" key="1">
    <citation type="journal article" date="2015" name="Int. J. Syst. Evol. Microbiol.">
        <title>Bacillus glycinifermentans sp. nov., isolated from fermented soybean paste.</title>
        <authorList>
            <person name="Kim S.J."/>
            <person name="Dunlap C.A."/>
            <person name="Kwon S.W."/>
            <person name="Rooney A.P."/>
        </authorList>
    </citation>
    <scope>NUCLEOTIDE SEQUENCE [LARGE SCALE GENOMIC DNA]</scope>
    <source>
        <strain evidence="1 3">GO-13</strain>
    </source>
</reference>
<protein>
    <submittedName>
        <fullName evidence="1">Uncharacterized protein</fullName>
    </submittedName>
</protein>
<dbReference type="InterPro" id="IPR041025">
    <property type="entry name" value="HNH_repeat"/>
</dbReference>
<sequence>MNIKKQRYTDSELVSIIQEEAKKLGRPPTAKEMKLAPTLIYRFGSYKKALEAAGVTEKYADDDLLDLIKDKYRELGRPPKKNEVPKSRLIVKRFGSFKGALKLAGINGCSKKTMYSNDDLLEILQASAKELGRPPKQDEIKQTGTIIKRFGNFNNALKAAGIEVVHKRGYTDDELLDLLQTFVKEHGRTPKKREFSQWQTIINRFGSIDKALEAASMRIRT</sequence>
<comment type="caution">
    <text evidence="1">The sequence shown here is derived from an EMBL/GenBank/DDBJ whole genome shotgun (WGS) entry which is preliminary data.</text>
</comment>
<evidence type="ECO:0000313" key="1">
    <source>
        <dbReference type="EMBL" id="KRT93063.1"/>
    </source>
</evidence>
<dbReference type="EMBL" id="LECW02000023">
    <property type="protein sequence ID" value="KRT93063.1"/>
    <property type="molecule type" value="Genomic_DNA"/>
</dbReference>
<reference evidence="1" key="2">
    <citation type="submission" date="2015-10" db="EMBL/GenBank/DDBJ databases">
        <authorList>
            <person name="Gilbert D.G."/>
        </authorList>
    </citation>
    <scope>NUCLEOTIDE SEQUENCE</scope>
    <source>
        <strain evidence="1">GO-13</strain>
    </source>
</reference>
<evidence type="ECO:0000313" key="2">
    <source>
        <dbReference type="EMBL" id="MEC0487874.1"/>
    </source>
</evidence>
<dbReference type="Proteomes" id="UP000036168">
    <property type="component" value="Unassembled WGS sequence"/>
</dbReference>
<dbReference type="EMBL" id="JARRTL010000047">
    <property type="protein sequence ID" value="MEC0487874.1"/>
    <property type="molecule type" value="Genomic_DNA"/>
</dbReference>
<keyword evidence="4" id="KW-1185">Reference proteome</keyword>
<accession>A0A0T6BN29</accession>
<name>A0A0T6BN29_9BACI</name>
<organism evidence="1 3">
    <name type="scientific">Bacillus glycinifermentans</name>
    <dbReference type="NCBI Taxonomy" id="1664069"/>
    <lineage>
        <taxon>Bacteria</taxon>
        <taxon>Bacillati</taxon>
        <taxon>Bacillota</taxon>
        <taxon>Bacilli</taxon>
        <taxon>Bacillales</taxon>
        <taxon>Bacillaceae</taxon>
        <taxon>Bacillus</taxon>
    </lineage>
</organism>
<dbReference type="Proteomes" id="UP001341297">
    <property type="component" value="Unassembled WGS sequence"/>
</dbReference>
<evidence type="ECO:0000313" key="3">
    <source>
        <dbReference type="Proteomes" id="UP000036168"/>
    </source>
</evidence>
<dbReference type="Pfam" id="PF18780">
    <property type="entry name" value="HNH_repeat"/>
    <property type="match status" value="4"/>
</dbReference>
<dbReference type="AlphaFoldDB" id="A0A0T6BN29"/>
<reference evidence="2 4" key="3">
    <citation type="submission" date="2023-03" db="EMBL/GenBank/DDBJ databases">
        <title>Agriculturally important microbes genome sequencing.</title>
        <authorList>
            <person name="Dunlap C."/>
        </authorList>
    </citation>
    <scope>NUCLEOTIDE SEQUENCE [LARGE SCALE GENOMIC DNA]</scope>
    <source>
        <strain evidence="2 4">CBP-3203</strain>
    </source>
</reference>
<evidence type="ECO:0000313" key="4">
    <source>
        <dbReference type="Proteomes" id="UP001341297"/>
    </source>
</evidence>
<dbReference type="RefSeq" id="WP_053075375.1">
    <property type="nucleotide sequence ID" value="NZ_JARRTL010000047.1"/>
</dbReference>